<proteinExistence type="predicted"/>
<organism evidence="1 2">
    <name type="scientific">Protopolystoma xenopodis</name>
    <dbReference type="NCBI Taxonomy" id="117903"/>
    <lineage>
        <taxon>Eukaryota</taxon>
        <taxon>Metazoa</taxon>
        <taxon>Spiralia</taxon>
        <taxon>Lophotrochozoa</taxon>
        <taxon>Platyhelminthes</taxon>
        <taxon>Monogenea</taxon>
        <taxon>Polyopisthocotylea</taxon>
        <taxon>Polystomatidea</taxon>
        <taxon>Polystomatidae</taxon>
        <taxon>Protopolystoma</taxon>
    </lineage>
</organism>
<gene>
    <name evidence="1" type="ORF">PXEA_LOCUS3355</name>
</gene>
<name>A0A448WEL3_9PLAT</name>
<dbReference type="Proteomes" id="UP000784294">
    <property type="component" value="Unassembled WGS sequence"/>
</dbReference>
<evidence type="ECO:0000313" key="1">
    <source>
        <dbReference type="EMBL" id="VEL09915.1"/>
    </source>
</evidence>
<dbReference type="EMBL" id="CAAALY010007569">
    <property type="protein sequence ID" value="VEL09915.1"/>
    <property type="molecule type" value="Genomic_DNA"/>
</dbReference>
<dbReference type="AlphaFoldDB" id="A0A448WEL3"/>
<sequence>MEGGAEVNHMLASRSLGSRSSKLFGHPTFGVTWLSENFQAGHKGVTNTPVSRWWNNLFYGKQVTSIESLQL</sequence>
<protein>
    <submittedName>
        <fullName evidence="1">Uncharacterized protein</fullName>
    </submittedName>
</protein>
<comment type="caution">
    <text evidence="1">The sequence shown here is derived from an EMBL/GenBank/DDBJ whole genome shotgun (WGS) entry which is preliminary data.</text>
</comment>
<keyword evidence="2" id="KW-1185">Reference proteome</keyword>
<reference evidence="1" key="1">
    <citation type="submission" date="2018-11" db="EMBL/GenBank/DDBJ databases">
        <authorList>
            <consortium name="Pathogen Informatics"/>
        </authorList>
    </citation>
    <scope>NUCLEOTIDE SEQUENCE</scope>
</reference>
<accession>A0A448WEL3</accession>
<evidence type="ECO:0000313" key="2">
    <source>
        <dbReference type="Proteomes" id="UP000784294"/>
    </source>
</evidence>